<dbReference type="Gene3D" id="3.40.1440.10">
    <property type="entry name" value="GIY-YIG endonuclease"/>
    <property type="match status" value="1"/>
</dbReference>
<accession>A0A095X0Q5</accession>
<sequence>MYYVYILTNEHNHVLYTGITNDLERRVYEHRHNQEKKSFTYRYNVKKLVYFEEGESAEGAISREKQIKGYGRKKKIALIEKMNPEWKDLSEGWSI</sequence>
<protein>
    <recommendedName>
        <fullName evidence="2">GIY-YIG domain-containing protein</fullName>
    </recommendedName>
</protein>
<proteinExistence type="inferred from homology"/>
<dbReference type="SUPFAM" id="SSF82771">
    <property type="entry name" value="GIY-YIG endonuclease"/>
    <property type="match status" value="1"/>
</dbReference>
<evidence type="ECO:0000256" key="1">
    <source>
        <dbReference type="ARBA" id="ARBA00007435"/>
    </source>
</evidence>
<gene>
    <name evidence="3" type="ORF">HMPREF1630_07480</name>
</gene>
<dbReference type="InterPro" id="IPR050190">
    <property type="entry name" value="UPF0213_domain"/>
</dbReference>
<comment type="caution">
    <text evidence="3">The sequence shown here is derived from an EMBL/GenBank/DDBJ whole genome shotgun (WGS) entry which is preliminary data.</text>
</comment>
<dbReference type="AlphaFoldDB" id="A0A095X0Q5"/>
<dbReference type="SMART" id="SM00465">
    <property type="entry name" value="GIYc"/>
    <property type="match status" value="1"/>
</dbReference>
<dbReference type="InterPro" id="IPR000305">
    <property type="entry name" value="GIY-YIG_endonuc"/>
</dbReference>
<name>A0A095X0Q5_9FIRM</name>
<dbReference type="PANTHER" id="PTHR34477">
    <property type="entry name" value="UPF0213 PROTEIN YHBQ"/>
    <property type="match status" value="1"/>
</dbReference>
<dbReference type="Pfam" id="PF01541">
    <property type="entry name" value="GIY-YIG"/>
    <property type="match status" value="1"/>
</dbReference>
<evidence type="ECO:0000313" key="3">
    <source>
        <dbReference type="EMBL" id="KGF03413.1"/>
    </source>
</evidence>
<comment type="similarity">
    <text evidence="1">Belongs to the UPF0213 family.</text>
</comment>
<evidence type="ECO:0000259" key="2">
    <source>
        <dbReference type="PROSITE" id="PS50164"/>
    </source>
</evidence>
<dbReference type="PANTHER" id="PTHR34477:SF5">
    <property type="entry name" value="BSL5627 PROTEIN"/>
    <property type="match status" value="1"/>
</dbReference>
<dbReference type="Proteomes" id="UP000029579">
    <property type="component" value="Unassembled WGS sequence"/>
</dbReference>
<dbReference type="OrthoDB" id="9807770at2"/>
<evidence type="ECO:0000313" key="4">
    <source>
        <dbReference type="Proteomes" id="UP000029579"/>
    </source>
</evidence>
<feature type="domain" description="GIY-YIG" evidence="2">
    <location>
        <begin position="1"/>
        <end position="77"/>
    </location>
</feature>
<organism evidence="3 4">
    <name type="scientific">Anaerococcus lactolyticus S7-1-13</name>
    <dbReference type="NCBI Taxonomy" id="1284686"/>
    <lineage>
        <taxon>Bacteria</taxon>
        <taxon>Bacillati</taxon>
        <taxon>Bacillota</taxon>
        <taxon>Tissierellia</taxon>
        <taxon>Tissierellales</taxon>
        <taxon>Peptoniphilaceae</taxon>
        <taxon>Anaerococcus</taxon>
    </lineage>
</organism>
<dbReference type="PROSITE" id="PS50164">
    <property type="entry name" value="GIY_YIG"/>
    <property type="match status" value="1"/>
</dbReference>
<dbReference type="EMBL" id="JRMW01000039">
    <property type="protein sequence ID" value="KGF03413.1"/>
    <property type="molecule type" value="Genomic_DNA"/>
</dbReference>
<dbReference type="eggNOG" id="COG2827">
    <property type="taxonomic scope" value="Bacteria"/>
</dbReference>
<reference evidence="3 4" key="1">
    <citation type="submission" date="2014-07" db="EMBL/GenBank/DDBJ databases">
        <authorList>
            <person name="McCorrison J."/>
            <person name="Sanka R."/>
            <person name="Torralba M."/>
            <person name="Gillis M."/>
            <person name="Haft D.H."/>
            <person name="Methe B."/>
            <person name="Sutton G."/>
            <person name="Nelson K.E."/>
        </authorList>
    </citation>
    <scope>NUCLEOTIDE SEQUENCE [LARGE SCALE GENOMIC DNA]</scope>
    <source>
        <strain evidence="3 4">S7-1-13</strain>
    </source>
</reference>
<dbReference type="CDD" id="cd10448">
    <property type="entry name" value="GIY-YIG_unchar_3"/>
    <property type="match status" value="1"/>
</dbReference>
<dbReference type="RefSeq" id="WP_037328431.1">
    <property type="nucleotide sequence ID" value="NZ_JRMW01000039.1"/>
</dbReference>
<dbReference type="InterPro" id="IPR035901">
    <property type="entry name" value="GIY-YIG_endonuc_sf"/>
</dbReference>